<dbReference type="EMBL" id="SRZC01000001">
    <property type="protein sequence ID" value="TGX84134.1"/>
    <property type="molecule type" value="Genomic_DNA"/>
</dbReference>
<gene>
    <name evidence="1" type="ORF">E5358_00400</name>
</gene>
<evidence type="ECO:0000313" key="1">
    <source>
        <dbReference type="EMBL" id="TGX84134.1"/>
    </source>
</evidence>
<name>A0AC61QUA6_9BACT</name>
<keyword evidence="1" id="KW-0132">Cell division</keyword>
<keyword evidence="1" id="KW-0131">Cell cycle</keyword>
<keyword evidence="2" id="KW-1185">Reference proteome</keyword>
<dbReference type="Proteomes" id="UP000308886">
    <property type="component" value="Unassembled WGS sequence"/>
</dbReference>
<sequence length="299" mass="34253">MKKYIIILIDIVLAVYLLLAVTAFNSPKELVKKCTKVNINITDESTYGFLDANEIKAILTKKGIYPLEQDLDKISPRKIESVLRNSPFVNTAECCKTTDGHVLIYVTQRSPLVRIKSRNGDDYYIDENGGIMPNSKYTSDLIIVTGNVSKQFARQYISALANTIMKSDFWRNQVEQINVRQDFGIEIVPRVGDHIIFLGYLPEATTQQKRIDEVTAYTNEKLDRLEKFYIYGLKETGWNKYETIDVQFRNQIICKKHPQQTKIQIATPPEQKPGSIHDMAAGILDGQEKKQEQNKKQNN</sequence>
<organism evidence="1 2">
    <name type="scientific">Palleniella muris</name>
    <dbReference type="NCBI Taxonomy" id="3038145"/>
    <lineage>
        <taxon>Bacteria</taxon>
        <taxon>Pseudomonadati</taxon>
        <taxon>Bacteroidota</taxon>
        <taxon>Bacteroidia</taxon>
        <taxon>Bacteroidales</taxon>
        <taxon>Prevotellaceae</taxon>
        <taxon>Palleniella</taxon>
    </lineage>
</organism>
<protein>
    <submittedName>
        <fullName evidence="1">Cell division protein FtsQ</fullName>
    </submittedName>
</protein>
<comment type="caution">
    <text evidence="1">The sequence shown here is derived from an EMBL/GenBank/DDBJ whole genome shotgun (WGS) entry which is preliminary data.</text>
</comment>
<evidence type="ECO:0000313" key="2">
    <source>
        <dbReference type="Proteomes" id="UP000308886"/>
    </source>
</evidence>
<accession>A0AC61QUA6</accession>
<proteinExistence type="predicted"/>
<reference evidence="1" key="1">
    <citation type="submission" date="2019-04" db="EMBL/GenBank/DDBJ databases">
        <title>Microbes associate with the intestines of laboratory mice.</title>
        <authorList>
            <person name="Navarre W."/>
            <person name="Wong E."/>
            <person name="Huang K."/>
            <person name="Tropini C."/>
            <person name="Ng K."/>
            <person name="Yu B."/>
        </authorList>
    </citation>
    <scope>NUCLEOTIDE SEQUENCE</scope>
    <source>
        <strain evidence="1">NM73_A23</strain>
    </source>
</reference>